<dbReference type="EMBL" id="JYDT01000037">
    <property type="protein sequence ID" value="KRY88868.1"/>
    <property type="molecule type" value="Genomic_DNA"/>
</dbReference>
<organism evidence="2 4">
    <name type="scientific">Trichinella pseudospiralis</name>
    <name type="common">Parasitic roundworm</name>
    <dbReference type="NCBI Taxonomy" id="6337"/>
    <lineage>
        <taxon>Eukaryota</taxon>
        <taxon>Metazoa</taxon>
        <taxon>Ecdysozoa</taxon>
        <taxon>Nematoda</taxon>
        <taxon>Enoplea</taxon>
        <taxon>Dorylaimia</taxon>
        <taxon>Trichinellida</taxon>
        <taxon>Trichinellidae</taxon>
        <taxon>Trichinella</taxon>
    </lineage>
</organism>
<feature type="region of interest" description="Disordered" evidence="1">
    <location>
        <begin position="36"/>
        <end position="66"/>
    </location>
</feature>
<evidence type="ECO:0000313" key="4">
    <source>
        <dbReference type="Proteomes" id="UP000054632"/>
    </source>
</evidence>
<accession>A0A0V1EJM0</accession>
<dbReference type="Proteomes" id="UP000054995">
    <property type="component" value="Unassembled WGS sequence"/>
</dbReference>
<evidence type="ECO:0000313" key="2">
    <source>
        <dbReference type="EMBL" id="KRY74000.1"/>
    </source>
</evidence>
<dbReference type="AlphaFoldDB" id="A0A0V1EJM0"/>
<keyword evidence="5" id="KW-1185">Reference proteome</keyword>
<protein>
    <submittedName>
        <fullName evidence="2">Uncharacterized protein</fullName>
    </submittedName>
</protein>
<evidence type="ECO:0000256" key="1">
    <source>
        <dbReference type="SAM" id="MobiDB-lite"/>
    </source>
</evidence>
<feature type="compositionally biased region" description="Basic and acidic residues" evidence="1">
    <location>
        <begin position="39"/>
        <end position="66"/>
    </location>
</feature>
<name>A0A0V1EJM0_TRIPS</name>
<evidence type="ECO:0000313" key="5">
    <source>
        <dbReference type="Proteomes" id="UP000054995"/>
    </source>
</evidence>
<sequence length="66" mass="7706">MMIGVCLSRRPWPPTSFADIFEQFLIKRPLVAEASSALKEGRESERKEKDKTKAEEKKKKYVESEF</sequence>
<dbReference type="Proteomes" id="UP000054632">
    <property type="component" value="Unassembled WGS sequence"/>
</dbReference>
<gene>
    <name evidence="2" type="ORF">T4A_2946</name>
    <name evidence="3" type="ORF">T4D_8178</name>
</gene>
<evidence type="ECO:0000313" key="3">
    <source>
        <dbReference type="EMBL" id="KRY88868.1"/>
    </source>
</evidence>
<dbReference type="EMBL" id="JYDR01000029">
    <property type="protein sequence ID" value="KRY74000.1"/>
    <property type="molecule type" value="Genomic_DNA"/>
</dbReference>
<proteinExistence type="predicted"/>
<comment type="caution">
    <text evidence="2">The sequence shown here is derived from an EMBL/GenBank/DDBJ whole genome shotgun (WGS) entry which is preliminary data.</text>
</comment>
<reference evidence="4 5" key="1">
    <citation type="submission" date="2015-01" db="EMBL/GenBank/DDBJ databases">
        <title>Evolution of Trichinella species and genotypes.</title>
        <authorList>
            <person name="Korhonen P.K."/>
            <person name="Edoardo P."/>
            <person name="Giuseppe L.R."/>
            <person name="Gasser R.B."/>
        </authorList>
    </citation>
    <scope>NUCLEOTIDE SEQUENCE [LARGE SCALE GENOMIC DNA]</scope>
    <source>
        <strain evidence="2">ISS13</strain>
        <strain evidence="3">ISS470</strain>
    </source>
</reference>